<dbReference type="SMART" id="SM00220">
    <property type="entry name" value="S_TKc"/>
    <property type="match status" value="1"/>
</dbReference>
<evidence type="ECO:0000256" key="7">
    <source>
        <dbReference type="SAM" id="Phobius"/>
    </source>
</evidence>
<keyword evidence="5" id="KW-0067">ATP-binding</keyword>
<name>A0A1M6N4A8_9ACTN</name>
<dbReference type="InterPro" id="IPR000719">
    <property type="entry name" value="Prot_kinase_dom"/>
</dbReference>
<evidence type="ECO:0000256" key="3">
    <source>
        <dbReference type="ARBA" id="ARBA00022741"/>
    </source>
</evidence>
<evidence type="ECO:0000256" key="4">
    <source>
        <dbReference type="ARBA" id="ARBA00022777"/>
    </source>
</evidence>
<feature type="transmembrane region" description="Helical" evidence="7">
    <location>
        <begin position="848"/>
        <end position="870"/>
    </location>
</feature>
<feature type="transmembrane region" description="Helical" evidence="7">
    <location>
        <begin position="662"/>
        <end position="682"/>
    </location>
</feature>
<dbReference type="Gene3D" id="1.10.510.10">
    <property type="entry name" value="Transferase(Phosphotransferase) domain 1"/>
    <property type="match status" value="1"/>
</dbReference>
<feature type="region of interest" description="Disordered" evidence="6">
    <location>
        <begin position="593"/>
        <end position="625"/>
    </location>
</feature>
<reference evidence="9 10" key="1">
    <citation type="submission" date="2016-11" db="EMBL/GenBank/DDBJ databases">
        <authorList>
            <person name="Jaros S."/>
            <person name="Januszkiewicz K."/>
            <person name="Wedrychowicz H."/>
        </authorList>
    </citation>
    <scope>NUCLEOTIDE SEQUENCE [LARGE SCALE GENOMIC DNA]</scope>
    <source>
        <strain evidence="9 10">DSM 12906</strain>
    </source>
</reference>
<feature type="transmembrane region" description="Helical" evidence="7">
    <location>
        <begin position="689"/>
        <end position="707"/>
    </location>
</feature>
<keyword evidence="7" id="KW-1133">Transmembrane helix</keyword>
<keyword evidence="7" id="KW-0812">Transmembrane</keyword>
<evidence type="ECO:0000313" key="10">
    <source>
        <dbReference type="Proteomes" id="UP000184512"/>
    </source>
</evidence>
<dbReference type="AlphaFoldDB" id="A0A1M6N4A8"/>
<dbReference type="GO" id="GO:0004674">
    <property type="term" value="F:protein serine/threonine kinase activity"/>
    <property type="evidence" value="ECO:0007669"/>
    <property type="project" value="UniProtKB-KW"/>
</dbReference>
<evidence type="ECO:0000256" key="5">
    <source>
        <dbReference type="ARBA" id="ARBA00022840"/>
    </source>
</evidence>
<evidence type="ECO:0000256" key="1">
    <source>
        <dbReference type="ARBA" id="ARBA00022527"/>
    </source>
</evidence>
<accession>A0A1M6N4A8</accession>
<keyword evidence="4 9" id="KW-0418">Kinase</keyword>
<feature type="domain" description="Protein kinase" evidence="8">
    <location>
        <begin position="56"/>
        <end position="308"/>
    </location>
</feature>
<dbReference type="OrthoDB" id="5492697at2"/>
<dbReference type="STRING" id="1123357.SAMN02745244_03549"/>
<gene>
    <name evidence="9" type="ORF">SAMN02745244_03549</name>
</gene>
<proteinExistence type="predicted"/>
<feature type="transmembrane region" description="Helical" evidence="7">
    <location>
        <begin position="768"/>
        <end position="789"/>
    </location>
</feature>
<evidence type="ECO:0000259" key="8">
    <source>
        <dbReference type="PROSITE" id="PS50011"/>
    </source>
</evidence>
<dbReference type="CDD" id="cd14014">
    <property type="entry name" value="STKc_PknB_like"/>
    <property type="match status" value="1"/>
</dbReference>
<evidence type="ECO:0000313" key="9">
    <source>
        <dbReference type="EMBL" id="SHJ90530.1"/>
    </source>
</evidence>
<evidence type="ECO:0000256" key="6">
    <source>
        <dbReference type="SAM" id="MobiDB-lite"/>
    </source>
</evidence>
<dbReference type="InterPro" id="IPR008271">
    <property type="entry name" value="Ser/Thr_kinase_AS"/>
</dbReference>
<keyword evidence="3" id="KW-0547">Nucleotide-binding</keyword>
<evidence type="ECO:0000256" key="2">
    <source>
        <dbReference type="ARBA" id="ARBA00022679"/>
    </source>
</evidence>
<dbReference type="PROSITE" id="PS50011">
    <property type="entry name" value="PROTEIN_KINASE_DOM"/>
    <property type="match status" value="1"/>
</dbReference>
<feature type="compositionally biased region" description="Basic and acidic residues" evidence="6">
    <location>
        <begin position="593"/>
        <end position="606"/>
    </location>
</feature>
<dbReference type="Proteomes" id="UP000184512">
    <property type="component" value="Unassembled WGS sequence"/>
</dbReference>
<keyword evidence="2" id="KW-0808">Transferase</keyword>
<dbReference type="GO" id="GO:0005524">
    <property type="term" value="F:ATP binding"/>
    <property type="evidence" value="ECO:0007669"/>
    <property type="project" value="UniProtKB-KW"/>
</dbReference>
<protein>
    <submittedName>
        <fullName evidence="9">Serine/threonine protein kinase</fullName>
    </submittedName>
</protein>
<dbReference type="EMBL" id="FQZG01000104">
    <property type="protein sequence ID" value="SHJ90530.1"/>
    <property type="molecule type" value="Genomic_DNA"/>
</dbReference>
<dbReference type="PANTHER" id="PTHR24351">
    <property type="entry name" value="RIBOSOMAL PROTEIN S6 KINASE"/>
    <property type="match status" value="1"/>
</dbReference>
<keyword evidence="1 9" id="KW-0723">Serine/threonine-protein kinase</keyword>
<dbReference type="SUPFAM" id="SSF56112">
    <property type="entry name" value="Protein kinase-like (PK-like)"/>
    <property type="match status" value="1"/>
</dbReference>
<feature type="transmembrane region" description="Helical" evidence="7">
    <location>
        <begin position="631"/>
        <end position="650"/>
    </location>
</feature>
<dbReference type="Pfam" id="PF00069">
    <property type="entry name" value="Pkinase"/>
    <property type="match status" value="1"/>
</dbReference>
<dbReference type="InterPro" id="IPR011009">
    <property type="entry name" value="Kinase-like_dom_sf"/>
</dbReference>
<organism evidence="9 10">
    <name type="scientific">Tessaracoccus bendigoensis DSM 12906</name>
    <dbReference type="NCBI Taxonomy" id="1123357"/>
    <lineage>
        <taxon>Bacteria</taxon>
        <taxon>Bacillati</taxon>
        <taxon>Actinomycetota</taxon>
        <taxon>Actinomycetes</taxon>
        <taxon>Propionibacteriales</taxon>
        <taxon>Propionibacteriaceae</taxon>
        <taxon>Tessaracoccus</taxon>
    </lineage>
</organism>
<dbReference type="RefSeq" id="WP_073191108.1">
    <property type="nucleotide sequence ID" value="NZ_FQZG01000104.1"/>
</dbReference>
<sequence>MSERTIDERWRAARTIDERSVRGTTNERHSEVTIDERGTTTTRLRTVLPDALLERFEPLANLGFGGGQADLVLCRELATDRSVVVKLYRHSAQLSREVLNKLHQAKRQHVVELLAHGDSDGELWEVQEYCAEGTLADLLTKRGGRVSGPELVAVVKELAEAIQHVHEDLGITHRDLKPENVLVRSSDPLDLVLTDFGIAAEQMMTVQFQTRAGSSSWMAPEALSEQQVTNASDWWALGAIVYRALVGRLLLSLPDGELQPDKVNSALVVRGEYTTEAVEDERWRLLIDGLLSFETADRWRYAQVADWLAGRNPKAVRTTPRGAGATPSEPDFAFVLGGRPAHTGKELADAVRERWDAAGDLMAGRINPELERWLKARSGGQQVLDSVSMERSPGGRLIRLQAALDPGGPLEFRRREVNGQTLSSAIAEAANWHAGATGPASDSHTWLGALQKEQILRAMAAVVPGEAGRAYGSADSRLNTWADQFRRVREAVPQEVQADLDQVEAQLRANLFAYAFGTASYSARAARAREVISVGDVGLKPWAVQARELASGTSDDAIGTLLAAEAVVEFAVAATRSEAERVAAERAARERQATEEAARAARERLEQQAAQQAAERRERRQANTKATPARFGARVLPAVIYSLVCALLLARGEWSLVLSFGWPVLLICLIPIAMSLVVDWVLDDPSGGLRGVGATLGVALGLGPWVTTVETMVATNAEVLTPVDMVLLPWGLGVGWMVGAGAQRALGRVAHGRPGWGSYPGRALRRSRAIVLTALWLATLSAATSGFFASCGDGCSAGAARMWAWAWPFNEWQMDPLGMAVGSGILWVTAFAWGSYEVAKALWIAKRAVSVASLIVSCLVAVVVFLAYPVNPLTRMLSMVVGWFI</sequence>
<keyword evidence="10" id="KW-1185">Reference proteome</keyword>
<dbReference type="PROSITE" id="PS00108">
    <property type="entry name" value="PROTEIN_KINASE_ST"/>
    <property type="match status" value="1"/>
</dbReference>
<keyword evidence="7" id="KW-0472">Membrane</keyword>
<feature type="transmembrane region" description="Helical" evidence="7">
    <location>
        <begin position="817"/>
        <end position="836"/>
    </location>
</feature>